<feature type="compositionally biased region" description="Acidic residues" evidence="1">
    <location>
        <begin position="288"/>
        <end position="310"/>
    </location>
</feature>
<dbReference type="Proteomes" id="UP000434172">
    <property type="component" value="Unassembled WGS sequence"/>
</dbReference>
<evidence type="ECO:0000256" key="1">
    <source>
        <dbReference type="SAM" id="MobiDB-lite"/>
    </source>
</evidence>
<reference evidence="2 3" key="1">
    <citation type="submission" date="2019-12" db="EMBL/GenBank/DDBJ databases">
        <title>A genome sequence resource for the geographically widespread anthracnose pathogen Colletotrichum asianum.</title>
        <authorList>
            <person name="Meng Y."/>
        </authorList>
    </citation>
    <scope>NUCLEOTIDE SEQUENCE [LARGE SCALE GENOMIC DNA]</scope>
    <source>
        <strain evidence="2 3">ICMP 18580</strain>
    </source>
</reference>
<protein>
    <submittedName>
        <fullName evidence="2">Uncharacterized protein</fullName>
    </submittedName>
</protein>
<name>A0A8H3W0E6_9PEZI</name>
<organism evidence="2 3">
    <name type="scientific">Colletotrichum asianum</name>
    <dbReference type="NCBI Taxonomy" id="702518"/>
    <lineage>
        <taxon>Eukaryota</taxon>
        <taxon>Fungi</taxon>
        <taxon>Dikarya</taxon>
        <taxon>Ascomycota</taxon>
        <taxon>Pezizomycotina</taxon>
        <taxon>Sordariomycetes</taxon>
        <taxon>Hypocreomycetidae</taxon>
        <taxon>Glomerellales</taxon>
        <taxon>Glomerellaceae</taxon>
        <taxon>Colletotrichum</taxon>
        <taxon>Colletotrichum gloeosporioides species complex</taxon>
    </lineage>
</organism>
<dbReference type="AlphaFoldDB" id="A0A8H3W0E6"/>
<evidence type="ECO:0000313" key="3">
    <source>
        <dbReference type="Proteomes" id="UP000434172"/>
    </source>
</evidence>
<gene>
    <name evidence="2" type="ORF">GQ607_015222</name>
</gene>
<comment type="caution">
    <text evidence="2">The sequence shown here is derived from an EMBL/GenBank/DDBJ whole genome shotgun (WGS) entry which is preliminary data.</text>
</comment>
<accession>A0A8H3W0E6</accession>
<sequence length="410" mass="44778">MPGNKSLAEFKGRSLEQLANNSSTRVTWSVDDYTLMTAFLALHKITREAQLELYHDDMVHLALDLGYDKEEHPDEKHWVQGVRKRMQSSMKYRLEKMREAKHLRKRFNADHTLEVWEWSPERVKACLANARLVLKGRQEDAGQGEDAGQEEDVAQDAMDLDSNQGDGAVQGGDGDRGYGDAAESEHGVKIAAKVAVIQTWPAFRKDSRRSPSRDAQVAAEARSVPSAPSAPSIITISSGSDTSNEPSNHGSRDRSANKNGQDAAAREDAAARKHAAVGDGDGRGVGDGDSDSGDSSDSDSDGDSDGDSDSDGSNSSDVDGDARARVDAATRTLQLRHQLIDAAMEGRLRRLGLGGDDAGRDGINSLAAYERQEQRWEALEEAMRELPRDDIWRVGGSWELFVRGAETEIF</sequence>
<dbReference type="OrthoDB" id="5081329at2759"/>
<feature type="compositionally biased region" description="Low complexity" evidence="1">
    <location>
        <begin position="218"/>
        <end position="243"/>
    </location>
</feature>
<keyword evidence="3" id="KW-1185">Reference proteome</keyword>
<feature type="compositionally biased region" description="Basic and acidic residues" evidence="1">
    <location>
        <begin position="173"/>
        <end position="184"/>
    </location>
</feature>
<proteinExistence type="predicted"/>
<evidence type="ECO:0000313" key="2">
    <source>
        <dbReference type="EMBL" id="KAF0317549.1"/>
    </source>
</evidence>
<dbReference type="EMBL" id="WOWK01000128">
    <property type="protein sequence ID" value="KAF0317549.1"/>
    <property type="molecule type" value="Genomic_DNA"/>
</dbReference>
<feature type="region of interest" description="Disordered" evidence="1">
    <location>
        <begin position="160"/>
        <end position="184"/>
    </location>
</feature>
<feature type="region of interest" description="Disordered" evidence="1">
    <location>
        <begin position="204"/>
        <end position="323"/>
    </location>
</feature>